<reference evidence="7 8" key="1">
    <citation type="submission" date="2012-07" db="EMBL/GenBank/DDBJ databases">
        <title>The Genome Sequence of Actinomyces turicensis ACS-279-V-COL4.</title>
        <authorList>
            <consortium name="The Broad Institute Genome Sequencing Platform"/>
            <person name="Earl A."/>
            <person name="Ward D."/>
            <person name="Feldgarden M."/>
            <person name="Gevers D."/>
            <person name="Saerens B."/>
            <person name="Vaneechoutte M."/>
            <person name="Walker B."/>
            <person name="Young S.K."/>
            <person name="Zeng Q."/>
            <person name="Gargeya S."/>
            <person name="Fitzgerald M."/>
            <person name="Haas B."/>
            <person name="Abouelleil A."/>
            <person name="Alvarado L."/>
            <person name="Arachchi H.M."/>
            <person name="Berlin A."/>
            <person name="Chapman S.B."/>
            <person name="Goldberg J."/>
            <person name="Griggs A."/>
            <person name="Gujja S."/>
            <person name="Hansen M."/>
            <person name="Howarth C."/>
            <person name="Imamovic A."/>
            <person name="Larimer J."/>
            <person name="McCowen C."/>
            <person name="Montmayeur A."/>
            <person name="Murphy C."/>
            <person name="Neiman D."/>
            <person name="Pearson M."/>
            <person name="Priest M."/>
            <person name="Roberts A."/>
            <person name="Saif S."/>
            <person name="Shea T."/>
            <person name="Sisk P."/>
            <person name="Sykes S."/>
            <person name="Wortman J."/>
            <person name="Nusbaum C."/>
            <person name="Birren B."/>
        </authorList>
    </citation>
    <scope>NUCLEOTIDE SEQUENCE [LARGE SCALE GENOMIC DNA]</scope>
    <source>
        <strain evidence="7 8">ACS-279-V-Col4</strain>
    </source>
</reference>
<keyword evidence="5 6" id="KW-0472">Membrane</keyword>
<keyword evidence="3 6" id="KW-0812">Transmembrane</keyword>
<feature type="transmembrane region" description="Helical" evidence="6">
    <location>
        <begin position="245"/>
        <end position="261"/>
    </location>
</feature>
<evidence type="ECO:0000256" key="5">
    <source>
        <dbReference type="ARBA" id="ARBA00023136"/>
    </source>
</evidence>
<evidence type="ECO:0000313" key="7">
    <source>
        <dbReference type="EMBL" id="EJZ85050.1"/>
    </source>
</evidence>
<accession>K0ZC92</accession>
<dbReference type="RefSeq" id="WP_006681826.1">
    <property type="nucleotide sequence ID" value="NZ_JH815211.1"/>
</dbReference>
<proteinExistence type="inferred from homology"/>
<protein>
    <recommendedName>
        <fullName evidence="6">Probable membrane transporter protein</fullName>
    </recommendedName>
</protein>
<dbReference type="STRING" id="883077.HMPREF9241_01630"/>
<dbReference type="HOGENOM" id="CLU_045498_5_1_11"/>
<feature type="transmembrane region" description="Helical" evidence="6">
    <location>
        <begin position="114"/>
        <end position="136"/>
    </location>
</feature>
<evidence type="ECO:0000313" key="8">
    <source>
        <dbReference type="Proteomes" id="UP000003994"/>
    </source>
</evidence>
<comment type="similarity">
    <text evidence="2 6">Belongs to the 4-toluene sulfonate uptake permease (TSUP) (TC 2.A.102) family.</text>
</comment>
<keyword evidence="8" id="KW-1185">Reference proteome</keyword>
<evidence type="ECO:0000256" key="3">
    <source>
        <dbReference type="ARBA" id="ARBA00022692"/>
    </source>
</evidence>
<evidence type="ECO:0000256" key="2">
    <source>
        <dbReference type="ARBA" id="ARBA00009142"/>
    </source>
</evidence>
<keyword evidence="4 6" id="KW-1133">Transmembrane helix</keyword>
<keyword evidence="6" id="KW-1003">Cell membrane</keyword>
<dbReference type="EMBL" id="AGWQ01000009">
    <property type="protein sequence ID" value="EJZ85050.1"/>
    <property type="molecule type" value="Genomic_DNA"/>
</dbReference>
<feature type="transmembrane region" description="Helical" evidence="6">
    <location>
        <begin position="186"/>
        <end position="205"/>
    </location>
</feature>
<feature type="transmembrane region" description="Helical" evidence="6">
    <location>
        <begin position="20"/>
        <end position="49"/>
    </location>
</feature>
<organism evidence="7 8">
    <name type="scientific">Schaalia turicensis ACS-279-V-Col4</name>
    <dbReference type="NCBI Taxonomy" id="883077"/>
    <lineage>
        <taxon>Bacteria</taxon>
        <taxon>Bacillati</taxon>
        <taxon>Actinomycetota</taxon>
        <taxon>Actinomycetes</taxon>
        <taxon>Actinomycetales</taxon>
        <taxon>Actinomycetaceae</taxon>
        <taxon>Schaalia</taxon>
    </lineage>
</organism>
<dbReference type="InterPro" id="IPR002781">
    <property type="entry name" value="TM_pro_TauE-like"/>
</dbReference>
<evidence type="ECO:0000256" key="4">
    <source>
        <dbReference type="ARBA" id="ARBA00022989"/>
    </source>
</evidence>
<dbReference type="Pfam" id="PF01925">
    <property type="entry name" value="TauE"/>
    <property type="match status" value="2"/>
</dbReference>
<dbReference type="InterPro" id="IPR051598">
    <property type="entry name" value="TSUP/Inactive_protease-like"/>
</dbReference>
<feature type="transmembrane region" description="Helical" evidence="6">
    <location>
        <begin position="217"/>
        <end position="239"/>
    </location>
</feature>
<dbReference type="PANTHER" id="PTHR43701:SF2">
    <property type="entry name" value="MEMBRANE TRANSPORTER PROTEIN YJNA-RELATED"/>
    <property type="match status" value="1"/>
</dbReference>
<dbReference type="eggNOG" id="COG0730">
    <property type="taxonomic scope" value="Bacteria"/>
</dbReference>
<feature type="transmembrane region" description="Helical" evidence="6">
    <location>
        <begin position="61"/>
        <end position="81"/>
    </location>
</feature>
<comment type="caution">
    <text evidence="7">The sequence shown here is derived from an EMBL/GenBank/DDBJ whole genome shotgun (WGS) entry which is preliminary data.</text>
</comment>
<dbReference type="PATRIC" id="fig|883077.3.peg.1646"/>
<gene>
    <name evidence="7" type="ORF">HMPREF9241_01630</name>
</gene>
<dbReference type="GO" id="GO:0005886">
    <property type="term" value="C:plasma membrane"/>
    <property type="evidence" value="ECO:0007669"/>
    <property type="project" value="UniProtKB-SubCell"/>
</dbReference>
<evidence type="ECO:0000256" key="6">
    <source>
        <dbReference type="RuleBase" id="RU363041"/>
    </source>
</evidence>
<evidence type="ECO:0000256" key="1">
    <source>
        <dbReference type="ARBA" id="ARBA00004141"/>
    </source>
</evidence>
<dbReference type="PANTHER" id="PTHR43701">
    <property type="entry name" value="MEMBRANE TRANSPORTER PROTEIN MJ0441-RELATED"/>
    <property type="match status" value="1"/>
</dbReference>
<dbReference type="AlphaFoldDB" id="K0ZC92"/>
<feature type="transmembrane region" description="Helical" evidence="6">
    <location>
        <begin position="88"/>
        <end position="108"/>
    </location>
</feature>
<name>K0ZC92_9ACTO</name>
<comment type="subcellular location">
    <subcellularLocation>
        <location evidence="6">Cell membrane</location>
        <topology evidence="6">Multi-pass membrane protein</topology>
    </subcellularLocation>
    <subcellularLocation>
        <location evidence="1">Membrane</location>
        <topology evidence="1">Multi-pass membrane protein</topology>
    </subcellularLocation>
</comment>
<sequence>MTQTLQPAKDQPAGHFSRTLLVILTGLLAGFLAGLFGVGGGLVIVPALMSVLGMDQRRASATSLLALIFTALTGTTSYALSSNVSWSAAIILIVGALVGAQIGVWLLRKLPDRILPWIIVVFALFVIVSQQINIPVRDAGLTLDIPRGIGLIFVGVLSGILAGLVGIGGGSVLVPGMELVVGLGDLLARGTSLLVMIPTAISGTWTNAKHGIVDLKAGIIVGISAAFSAPAGTFVAGWISPETGNILFTIFLIVVMLNTLRKAGIFKRRQK</sequence>
<feature type="transmembrane region" description="Helical" evidence="6">
    <location>
        <begin position="148"/>
        <end position="174"/>
    </location>
</feature>
<dbReference type="Proteomes" id="UP000003994">
    <property type="component" value="Unassembled WGS sequence"/>
</dbReference>